<dbReference type="PANTHER" id="PTHR45527:SF1">
    <property type="entry name" value="FATTY ACID SYNTHASE"/>
    <property type="match status" value="1"/>
</dbReference>
<gene>
    <name evidence="6" type="ORF">BDV28DRAFT_150281</name>
</gene>
<dbReference type="CDD" id="cd19545">
    <property type="entry name" value="FUM14_C_NRPS-like"/>
    <property type="match status" value="1"/>
</dbReference>
<dbReference type="Gene3D" id="1.10.1200.10">
    <property type="entry name" value="ACP-like"/>
    <property type="match status" value="1"/>
</dbReference>
<dbReference type="Gene3D" id="3.30.559.10">
    <property type="entry name" value="Chloramphenicol acetyltransferase-like domain"/>
    <property type="match status" value="1"/>
</dbReference>
<keyword evidence="1" id="KW-0596">Phosphopantetheine</keyword>
<dbReference type="EMBL" id="ML739186">
    <property type="protein sequence ID" value="KAE8351116.1"/>
    <property type="molecule type" value="Genomic_DNA"/>
</dbReference>
<dbReference type="Gene3D" id="3.30.559.30">
    <property type="entry name" value="Nonribosomal peptide synthetase, condensation domain"/>
    <property type="match status" value="1"/>
</dbReference>
<dbReference type="Pfam" id="PF00668">
    <property type="entry name" value="Condensation"/>
    <property type="match status" value="1"/>
</dbReference>
<dbReference type="InterPro" id="IPR001242">
    <property type="entry name" value="Condensation_dom"/>
</dbReference>
<proteinExistence type="inferred from homology"/>
<dbReference type="GO" id="GO:0016874">
    <property type="term" value="F:ligase activity"/>
    <property type="evidence" value="ECO:0007669"/>
    <property type="project" value="UniProtKB-KW"/>
</dbReference>
<keyword evidence="2" id="KW-0597">Phosphoprotein</keyword>
<evidence type="ECO:0000313" key="7">
    <source>
        <dbReference type="Proteomes" id="UP000327118"/>
    </source>
</evidence>
<reference evidence="7" key="1">
    <citation type="submission" date="2019-04" db="EMBL/GenBank/DDBJ databases">
        <title>Friends and foes A comparative genomics studyof 23 Aspergillus species from section Flavi.</title>
        <authorList>
            <consortium name="DOE Joint Genome Institute"/>
            <person name="Kjaerbolling I."/>
            <person name="Vesth T."/>
            <person name="Frisvad J.C."/>
            <person name="Nybo J.L."/>
            <person name="Theobald S."/>
            <person name="Kildgaard S."/>
            <person name="Isbrandt T."/>
            <person name="Kuo A."/>
            <person name="Sato A."/>
            <person name="Lyhne E.K."/>
            <person name="Kogle M.E."/>
            <person name="Wiebenga A."/>
            <person name="Kun R.S."/>
            <person name="Lubbers R.J."/>
            <person name="Makela M.R."/>
            <person name="Barry K."/>
            <person name="Chovatia M."/>
            <person name="Clum A."/>
            <person name="Daum C."/>
            <person name="Haridas S."/>
            <person name="He G."/>
            <person name="LaButti K."/>
            <person name="Lipzen A."/>
            <person name="Mondo S."/>
            <person name="Riley R."/>
            <person name="Salamov A."/>
            <person name="Simmons B.A."/>
            <person name="Magnuson J.K."/>
            <person name="Henrissat B."/>
            <person name="Mortensen U.H."/>
            <person name="Larsen T.O."/>
            <person name="Devries R.P."/>
            <person name="Grigoriev I.V."/>
            <person name="Machida M."/>
            <person name="Baker S.E."/>
            <person name="Andersen M.R."/>
        </authorList>
    </citation>
    <scope>NUCLEOTIDE SEQUENCE [LARGE SCALE GENOMIC DNA]</scope>
    <source>
        <strain evidence="7">CBS 553.77</strain>
    </source>
</reference>
<dbReference type="InterPro" id="IPR020806">
    <property type="entry name" value="PKS_PP-bd"/>
</dbReference>
<evidence type="ECO:0000256" key="2">
    <source>
        <dbReference type="ARBA" id="ARBA00022553"/>
    </source>
</evidence>
<evidence type="ECO:0000256" key="4">
    <source>
        <dbReference type="ARBA" id="ARBA00029454"/>
    </source>
</evidence>
<dbReference type="SMART" id="SM00823">
    <property type="entry name" value="PKS_PP"/>
    <property type="match status" value="1"/>
</dbReference>
<dbReference type="PROSITE" id="PS50075">
    <property type="entry name" value="CARRIER"/>
    <property type="match status" value="1"/>
</dbReference>
<evidence type="ECO:0000256" key="3">
    <source>
        <dbReference type="ARBA" id="ARBA00022598"/>
    </source>
</evidence>
<name>A0A5N6Z2D4_9EURO</name>
<dbReference type="AlphaFoldDB" id="A0A5N6Z2D4"/>
<dbReference type="Gene3D" id="3.30.300.30">
    <property type="match status" value="1"/>
</dbReference>
<dbReference type="InterPro" id="IPR036736">
    <property type="entry name" value="ACP-like_sf"/>
</dbReference>
<dbReference type="SUPFAM" id="SSF47336">
    <property type="entry name" value="ACP-like"/>
    <property type="match status" value="1"/>
</dbReference>
<comment type="similarity">
    <text evidence="4">Belongs to the NRP synthetase family.</text>
</comment>
<dbReference type="InterPro" id="IPR000873">
    <property type="entry name" value="AMP-dep_synth/lig_dom"/>
</dbReference>
<dbReference type="Gene3D" id="3.40.50.980">
    <property type="match status" value="2"/>
</dbReference>
<dbReference type="GO" id="GO:0044550">
    <property type="term" value="P:secondary metabolite biosynthetic process"/>
    <property type="evidence" value="ECO:0007669"/>
    <property type="project" value="TreeGrafter"/>
</dbReference>
<evidence type="ECO:0000313" key="6">
    <source>
        <dbReference type="EMBL" id="KAE8351116.1"/>
    </source>
</evidence>
<dbReference type="SUPFAM" id="SSF52777">
    <property type="entry name" value="CoA-dependent acyltransferases"/>
    <property type="match status" value="2"/>
</dbReference>
<dbReference type="GO" id="GO:0043041">
    <property type="term" value="P:amino acid activation for nonribosomal peptide biosynthetic process"/>
    <property type="evidence" value="ECO:0007669"/>
    <property type="project" value="TreeGrafter"/>
</dbReference>
<dbReference type="InterPro" id="IPR045851">
    <property type="entry name" value="AMP-bd_C_sf"/>
</dbReference>
<dbReference type="OrthoDB" id="416786at2759"/>
<dbReference type="InterPro" id="IPR006162">
    <property type="entry name" value="Ppantetheine_attach_site"/>
</dbReference>
<keyword evidence="3" id="KW-0436">Ligase</keyword>
<dbReference type="Pfam" id="PF00501">
    <property type="entry name" value="AMP-binding"/>
    <property type="match status" value="1"/>
</dbReference>
<dbReference type="PROSITE" id="PS00012">
    <property type="entry name" value="PHOSPHOPANTETHEINE"/>
    <property type="match status" value="1"/>
</dbReference>
<evidence type="ECO:0000256" key="1">
    <source>
        <dbReference type="ARBA" id="ARBA00022450"/>
    </source>
</evidence>
<accession>A0A5N6Z2D4</accession>
<dbReference type="GO" id="GO:0005737">
    <property type="term" value="C:cytoplasm"/>
    <property type="evidence" value="ECO:0007669"/>
    <property type="project" value="TreeGrafter"/>
</dbReference>
<dbReference type="Proteomes" id="UP000327118">
    <property type="component" value="Unassembled WGS sequence"/>
</dbReference>
<dbReference type="SUPFAM" id="SSF56801">
    <property type="entry name" value="Acetyl-CoA synthetase-like"/>
    <property type="match status" value="2"/>
</dbReference>
<dbReference type="Pfam" id="PF00550">
    <property type="entry name" value="PP-binding"/>
    <property type="match status" value="1"/>
</dbReference>
<organism evidence="6 7">
    <name type="scientific">Aspergillus coremiiformis</name>
    <dbReference type="NCBI Taxonomy" id="138285"/>
    <lineage>
        <taxon>Eukaryota</taxon>
        <taxon>Fungi</taxon>
        <taxon>Dikarya</taxon>
        <taxon>Ascomycota</taxon>
        <taxon>Pezizomycotina</taxon>
        <taxon>Eurotiomycetes</taxon>
        <taxon>Eurotiomycetidae</taxon>
        <taxon>Eurotiales</taxon>
        <taxon>Aspergillaceae</taxon>
        <taxon>Aspergillus</taxon>
        <taxon>Aspergillus subgen. Circumdati</taxon>
    </lineage>
</organism>
<dbReference type="GO" id="GO:0031177">
    <property type="term" value="F:phosphopantetheine binding"/>
    <property type="evidence" value="ECO:0007669"/>
    <property type="project" value="InterPro"/>
</dbReference>
<protein>
    <recommendedName>
        <fullName evidence="5">Carrier domain-containing protein</fullName>
    </recommendedName>
</protein>
<dbReference type="InterPro" id="IPR023213">
    <property type="entry name" value="CAT-like_dom_sf"/>
</dbReference>
<dbReference type="PANTHER" id="PTHR45527">
    <property type="entry name" value="NONRIBOSOMAL PEPTIDE SYNTHETASE"/>
    <property type="match status" value="1"/>
</dbReference>
<keyword evidence="7" id="KW-1185">Reference proteome</keyword>
<evidence type="ECO:0000259" key="5">
    <source>
        <dbReference type="PROSITE" id="PS50075"/>
    </source>
</evidence>
<sequence>MDLSGHGQCLDIGVGRLLVLFVPGNDQGALGSSGGTGDGVASRIDKSRRGSFALLHQWLTDHLPRFMVPSVYIPLTYMPILPTGKVDRRALRNLPSEMAFSDFRSYVPLVSRNRDEMTDVERVLHRLVVDQLKIPPDSAGLGESFFKLGGNSIMAIETVNRLRELGWTLTVGDFFSRQTIRALAQVAVQAEPVRPIPVLSMVEDRCVYLQVAAEQCGMSPECIQDIYPCTALQEGLMLLSSERGFDFTATFAFQLPSEVNRDQFQRTWDHIVWERPILRTRIVRMDDGQTCQVVGTDIPHWNNGISLEKVSTRVNGYTLSVGQPLIRYGIAHQGPRRRGPVFVIRMHHAVFDGWSYRNLLDDIEQAYDGHPLPPRASINRLLHHTRRLDPNAASKFWNHAFEGFRGPVFPAPPPCWVRPQSIAVKRCQIPLFTTSQADYTMASVIQLAWAIIVTSRTGSDDVVFGLTVSGRNAAVPGIECLMGPTITTFPIRLNLDMNSTIEDTLRETQTWVARTIPFERTGLIGIGRSSAEATVACQFQTLLVIQPYSLHRESYLLTDLPQNRDQQQKFLSHPPTIVVELQEEGIHVEAMFDETVLRPPSVGHMLEQLQDVIRQILDRPSAPLRTIQCVMDSDLEQIGMWNQEKGFNAGMVHDVIQDWLVSQPDSLAIAAWDGLFTYRQLLEHAQQWAGHLQAHGATRGDIVGIYMKRSKWQIVAMLGVLLAGSPFVMLAPEFPPKRLREMCQTANTKIIITSPATSSDAHISAVERTITLPPANRPGYSWMPPCIDRNSPMYVAFTSGPTGSPKGIIVEHAMCHITAQAYQETIGLNTGSRVLYTSSAAFDLHIVQTMWTLLAGGCICIP</sequence>
<dbReference type="InterPro" id="IPR009081">
    <property type="entry name" value="PP-bd_ACP"/>
</dbReference>
<feature type="domain" description="Carrier" evidence="5">
    <location>
        <begin position="118"/>
        <end position="191"/>
    </location>
</feature>